<dbReference type="Gene3D" id="3.40.50.620">
    <property type="entry name" value="HUPs"/>
    <property type="match status" value="2"/>
</dbReference>
<name>A0A848GNB5_9BACT</name>
<dbReference type="InterPro" id="IPR014729">
    <property type="entry name" value="Rossmann-like_a/b/a_fold"/>
</dbReference>
<dbReference type="InterPro" id="IPR006016">
    <property type="entry name" value="UspA"/>
</dbReference>
<dbReference type="PANTHER" id="PTHR46268">
    <property type="entry name" value="STRESS RESPONSE PROTEIN NHAX"/>
    <property type="match status" value="1"/>
</dbReference>
<proteinExistence type="inferred from homology"/>
<dbReference type="PANTHER" id="PTHR46268:SF6">
    <property type="entry name" value="UNIVERSAL STRESS PROTEIN UP12"/>
    <property type="match status" value="1"/>
</dbReference>
<dbReference type="Pfam" id="PF00582">
    <property type="entry name" value="Usp"/>
    <property type="match status" value="1"/>
</dbReference>
<dbReference type="EMBL" id="JABBGC010000002">
    <property type="protein sequence ID" value="NML39904.1"/>
    <property type="molecule type" value="Genomic_DNA"/>
</dbReference>
<dbReference type="SUPFAM" id="SSF52402">
    <property type="entry name" value="Adenine nucleotide alpha hydrolases-like"/>
    <property type="match status" value="2"/>
</dbReference>
<feature type="domain" description="UspA" evidence="2">
    <location>
        <begin position="1"/>
        <end position="140"/>
    </location>
</feature>
<comment type="similarity">
    <text evidence="1">Belongs to the universal stress protein A family.</text>
</comment>
<dbReference type="RefSeq" id="WP_169226956.1">
    <property type="nucleotide sequence ID" value="NZ_JABBGC010000002.1"/>
</dbReference>
<evidence type="ECO:0000256" key="1">
    <source>
        <dbReference type="ARBA" id="ARBA00008791"/>
    </source>
</evidence>
<dbReference type="CDD" id="cd00293">
    <property type="entry name" value="USP-like"/>
    <property type="match status" value="1"/>
</dbReference>
<dbReference type="PRINTS" id="PR01438">
    <property type="entry name" value="UNVRSLSTRESS"/>
</dbReference>
<keyword evidence="4" id="KW-1185">Reference proteome</keyword>
<evidence type="ECO:0000313" key="4">
    <source>
        <dbReference type="Proteomes" id="UP000583266"/>
    </source>
</evidence>
<dbReference type="InterPro" id="IPR006015">
    <property type="entry name" value="Universal_stress_UspA"/>
</dbReference>
<comment type="caution">
    <text evidence="3">The sequence shown here is derived from an EMBL/GenBank/DDBJ whole genome shotgun (WGS) entry which is preliminary data.</text>
</comment>
<reference evidence="3 4" key="1">
    <citation type="submission" date="2020-04" db="EMBL/GenBank/DDBJ databases">
        <title>Chitinophaga sp. G-6-1-13 sp. nov., isolated from soil.</title>
        <authorList>
            <person name="Dahal R.H."/>
            <person name="Chaudhary D.K."/>
        </authorList>
    </citation>
    <scope>NUCLEOTIDE SEQUENCE [LARGE SCALE GENOMIC DNA]</scope>
    <source>
        <strain evidence="3 4">G-6-1-13</strain>
    </source>
</reference>
<protein>
    <submittedName>
        <fullName evidence="3">Universal stress protein</fullName>
    </submittedName>
</protein>
<organism evidence="3 4">
    <name type="scientific">Chitinophaga fulva</name>
    <dbReference type="NCBI Taxonomy" id="2728842"/>
    <lineage>
        <taxon>Bacteria</taxon>
        <taxon>Pseudomonadati</taxon>
        <taxon>Bacteroidota</taxon>
        <taxon>Chitinophagia</taxon>
        <taxon>Chitinophagales</taxon>
        <taxon>Chitinophagaceae</taxon>
        <taxon>Chitinophaga</taxon>
    </lineage>
</organism>
<gene>
    <name evidence="3" type="ORF">HHL17_22075</name>
</gene>
<sequence>MKTIIVATDFSPVAWNAACYAADMAKAINKQVLLLNVYTLPVSFAEVPMAFDPDKLMQNIQMELDKLQQQLSERMSGAVVIGTKLKMGNFFTELKAVCERENPYAVIMGSQGTTAAERLLLGGHTVFAMKNLSWPLITVPPARSFEGIKRIGLACDLNQVAETVPVERLQMFMADFDAELHVVNVKDKKADITTAIQENNILHHMLGLLAPQYHYKVHPKAVESIMEAVEELELDMLIILPKRHDLLYQLTHKSHTKQLTMQSPVPLMGLQQ</sequence>
<evidence type="ECO:0000313" key="3">
    <source>
        <dbReference type="EMBL" id="NML39904.1"/>
    </source>
</evidence>
<dbReference type="AlphaFoldDB" id="A0A848GNB5"/>
<evidence type="ECO:0000259" key="2">
    <source>
        <dbReference type="Pfam" id="PF00582"/>
    </source>
</evidence>
<dbReference type="Proteomes" id="UP000583266">
    <property type="component" value="Unassembled WGS sequence"/>
</dbReference>
<accession>A0A848GNB5</accession>